<gene>
    <name evidence="1" type="ORF">MLD38_003518</name>
</gene>
<reference evidence="2" key="1">
    <citation type="journal article" date="2023" name="Front. Plant Sci.">
        <title>Chromosomal-level genome assembly of Melastoma candidum provides insights into trichome evolution.</title>
        <authorList>
            <person name="Zhong Y."/>
            <person name="Wu W."/>
            <person name="Sun C."/>
            <person name="Zou P."/>
            <person name="Liu Y."/>
            <person name="Dai S."/>
            <person name="Zhou R."/>
        </authorList>
    </citation>
    <scope>NUCLEOTIDE SEQUENCE [LARGE SCALE GENOMIC DNA]</scope>
</reference>
<dbReference type="EMBL" id="CM042881">
    <property type="protein sequence ID" value="KAI4385499.1"/>
    <property type="molecule type" value="Genomic_DNA"/>
</dbReference>
<dbReference type="Proteomes" id="UP001057402">
    <property type="component" value="Chromosome 2"/>
</dbReference>
<organism evidence="1 2">
    <name type="scientific">Melastoma candidum</name>
    <dbReference type="NCBI Taxonomy" id="119954"/>
    <lineage>
        <taxon>Eukaryota</taxon>
        <taxon>Viridiplantae</taxon>
        <taxon>Streptophyta</taxon>
        <taxon>Embryophyta</taxon>
        <taxon>Tracheophyta</taxon>
        <taxon>Spermatophyta</taxon>
        <taxon>Magnoliopsida</taxon>
        <taxon>eudicotyledons</taxon>
        <taxon>Gunneridae</taxon>
        <taxon>Pentapetalae</taxon>
        <taxon>rosids</taxon>
        <taxon>malvids</taxon>
        <taxon>Myrtales</taxon>
        <taxon>Melastomataceae</taxon>
        <taxon>Melastomatoideae</taxon>
        <taxon>Melastomateae</taxon>
        <taxon>Melastoma</taxon>
    </lineage>
</organism>
<proteinExistence type="predicted"/>
<accession>A0ACB9S2Z2</accession>
<keyword evidence="2" id="KW-1185">Reference proteome</keyword>
<comment type="caution">
    <text evidence="1">The sequence shown here is derived from an EMBL/GenBank/DDBJ whole genome shotgun (WGS) entry which is preliminary data.</text>
</comment>
<protein>
    <submittedName>
        <fullName evidence="1">Uncharacterized protein</fullName>
    </submittedName>
</protein>
<evidence type="ECO:0000313" key="1">
    <source>
        <dbReference type="EMBL" id="KAI4385499.1"/>
    </source>
</evidence>
<name>A0ACB9S2Z2_9MYRT</name>
<sequence length="485" mass="55570">MSAPALELGSMIVVWRKCSSLVFLGVSARVGLSSAGLLSSWNWGSCSRNSPIRSLQGGDYDSVPSGQSSCRNGYAGALVQFSVRCYCSSRPSSRAYRKRVNKRLRDLSKPTLDEAMFRRAVDQLPPRFSPEELSNVITLQDDPLVCLELFNWASQQPRFRHNVLTYDITIKKLGAAKMYEEMDGVVNQVLAVPHIGTESVYNTMIYYFTEARKLTRAVSIFKRMKKSMKLDCRPSIRTYNLLFAAFLSTGKNSYINHVYMETLRGLFRQMVDDCIEPDIFALNCMIKGYVLSLHVNDALRIFHQMGTVYGCQPNSFSYDYLIHGLCSQGRTMNAREMCDEMKQKGFVPSSKSYNSLVNALAMEGEFEDAKSYLEEMIEKRLSVDFITHRTILDEMCRRGKVKEAMRFLRDLREKNVVDWHIHEKLQSVFDDDFGNYDSRTLLRCKQVFKKSLVPIMLPGLLTHGVMAIWIVSRTKFKNWVHEEGK</sequence>
<evidence type="ECO:0000313" key="2">
    <source>
        <dbReference type="Proteomes" id="UP001057402"/>
    </source>
</evidence>